<dbReference type="EMBL" id="AP019834">
    <property type="protein sequence ID" value="BBM46932.1"/>
    <property type="molecule type" value="Genomic_DNA"/>
</dbReference>
<feature type="domain" description="Autotransporter" evidence="1">
    <location>
        <begin position="2031"/>
        <end position="2317"/>
    </location>
</feature>
<sequence>MINNLRVLKKELKSFAKRVKNFKYTESALITFLLTGLIELTGVSFNLFSAENEIQAQTKAINTSITSIKSDFRFARHENNKLLKKTNLELVKLMEQGDHVVKSPWSSWQYGINGFYNSWQGSYKGRGDKTADYKYERDKTMSKTKYEAYPHTLYGNTTELGMRQEPNATIPVSASLTPLIPRVKQANISMAVDISELPSFNPRTVTPPTAPTISPVGTINAPSFTLMSRSLANGGEKYYDNRNLNVWGGGVIEGGVILENGNFVVSRIENTLNGQGDADGFGNYKYSYKNYIAKNAFNADVSGMKSDNSSIILYKGNTSPSLDRLTSDRTWKKRSGFIRLVSDNAEIQGGALVNKATFLYTREPNLAGPFINELVHMDMHGGKNIGAQLTDSGFTSGAEYDAFTDLKDIAKNTSNSTKSQTFINSGKIVIEGEKASFVNAYDHVRDNKATDPIVSSIVNTSGGDVTIHPYIDNNGNKYNTKSAVFIVSAEVAGKGNPQIIYNAGNVSLYNNESAVYFINPNGDVRWNHAKQNRTESNWMNDDASAADITNGFASRSGSDILDNDDDDQREITIVNRANGTNKAVKTYGDGDVGIYLKTSKYISTANLDFKTQSTGGDWAPLVIYGDNNIGLYAPKDETSQLTIKPSGTVIGNFAVNIGDASGNYNNYKSYTASNLANLGTPSDEYTTAGKTGQSVTLNDGVIDKSYGIFSSISVDFERDTTKAHSVDPNGKGIENGHEINLFTNVKESIGVLTGDDANIKLGKGKIELKGGSDNTGIIVGGTDTTVSGAKSTDGKVTGDVVKITGDSRNDRGNRAIFAGNSANNEVTVNAVVSTDATNSITLVADKGAKITVNDSVTGTTPTIISAPMKAGVQIAGSEFHHDFSRVNSDLTSKDNVGAAYASGGGIININRTSSTKPTSGANISIKGGTDQQSKKKVGFGLFADGSNSKINAQNNWIKVTNGATNVASLSNAEIDLKGATVEYKGEGYALYTNTTSKNSGAINMSDAKLVLDGKAVGYVYYQDKPNMITVNPNTSIDILDDDVIVADLRKTSGQVTVNVENKATPDRLRDQLIGGVGSVGSTNGKTRYKYAVVDNAQINIKSAVDKADNSGTDTDSEVFAKRFLYQNSKIDVTTAGSVKAELDDTQMKAIDVNLKTPVGLAVTASAQTKDNDTTGISNSGTVSADRTVGSDRGGIGLYVDYGYINNNTAGTVNVEKGTVNNPNDKAIGIFGTNSTKIVNDGKVNAGGKKSIGILGLSYRIDSKTELAIDPKTETYYANVIANSGHPFGVVDVENGATGKITMDNDGAVGMFVKNNSTDKDSSGNYVVTNASDIKTKNETRGVNKGEITINGNDSSVGMGANNGIITNASSGKINVNGTKSAGMYGTNDSDLINNGEINVAATSAGNESIGMYIDDQVSTIANTGKINVGKSSYGIYGKDVNMTAGEINVADDGVGVYSTGPSVNLSGGKIDVANNNSVGVYIADDSKNPQATTVTSSVDMKVGDTDSFGYLITASKAKTDLTINPTANSIHVGEKSVYVYSGAPQSLGGKIINKSDIVMDKNNGYGIYSSQDAQNYGSIDLRAGIGNIGIYSTQGNSKNFGVIAVGPSNVTSKQYGIGMATGYYNETTKVSTNEGTIENYGTINVSDDNSVGMYAVGSGSKAINKGTINLSGNNTTGMYIDRYATGENYGTIQTTPTTNGTGIKGVVVANGGVIKNYGTINIVGSKNIGVYAFRGDVTDSSYVPYEAHGTGNVSTRPYLEGTATDQKVTGKAIVKVPPASLPSPVSISIDGVDVAPVKVDTNIASPEAPEVLITDLSGVTKLNLETEKMDHNHTHSNGEISTIGMYVDTSGINYTNPIQGLNNLSGLTDVDLIMGTEVTKYLNAKAIQIGDNILKPYNDALASVVSTGVTLNVNSASLTWIAQPVESGNIAAPIKTVYMVKIPYTDFASKNDVDTEHFLDGLEQRYGVEDIHSREKQIFNKLNDLGKGEPHIFAQAVNEMKGYEYSNTQQRINATGNALDKEFKYLWKDWRNPSKQNNKIKVFGMKDEYKTNTAGVIDYDSNAWGVAYVHEDEKVQIGKSSGWYIGAVTNRFKFKDLGKSREDQTMIKLGIFKTMSPRKDYNGALQWTIAGDIFGGINNMHRKYWVVDDTFEAKSTYNSYGAALKNELGYDIRMSERTHLRPYGALKMEYGRFNEIKENSGQMRLEVKGNDYFSVKPEAGLEFKYIQPLAVRTQLSVGLTAAYENEIGKLNKLNQARVRYTTADWYNLRNEKENRRENGKFDLNIGVDNTRFGMTVNAGYDTRGNNVRGGIGFRAIY</sequence>
<dbReference type="InterPro" id="IPR036709">
    <property type="entry name" value="Autotransporte_beta_dom_sf"/>
</dbReference>
<dbReference type="InterPro" id="IPR005546">
    <property type="entry name" value="Autotransporte_beta"/>
</dbReference>
<evidence type="ECO:0000313" key="3">
    <source>
        <dbReference type="Proteomes" id="UP000321397"/>
    </source>
</evidence>
<evidence type="ECO:0000259" key="1">
    <source>
        <dbReference type="PROSITE" id="PS51208"/>
    </source>
</evidence>
<evidence type="ECO:0000313" key="2">
    <source>
        <dbReference type="EMBL" id="BBM46932.1"/>
    </source>
</evidence>
<organism evidence="2 3">
    <name type="scientific">Leptotrichia wadei</name>
    <dbReference type="NCBI Taxonomy" id="157687"/>
    <lineage>
        <taxon>Bacteria</taxon>
        <taxon>Fusobacteriati</taxon>
        <taxon>Fusobacteriota</taxon>
        <taxon>Fusobacteriia</taxon>
        <taxon>Fusobacteriales</taxon>
        <taxon>Leptotrichiaceae</taxon>
        <taxon>Leptotrichia</taxon>
    </lineage>
</organism>
<protein>
    <submittedName>
        <fullName evidence="2">Autotransporter beta-domain protein</fullName>
    </submittedName>
</protein>
<dbReference type="NCBIfam" id="NF033175">
    <property type="entry name" value="fuso_auto_Nterm"/>
    <property type="match status" value="1"/>
</dbReference>
<dbReference type="Proteomes" id="UP000321397">
    <property type="component" value="Chromosome"/>
</dbReference>
<name>A0A510K5L1_9FUSO</name>
<dbReference type="PROSITE" id="PS51208">
    <property type="entry name" value="AUTOTRANSPORTER"/>
    <property type="match status" value="1"/>
</dbReference>
<dbReference type="SUPFAM" id="SSF103515">
    <property type="entry name" value="Autotransporter"/>
    <property type="match status" value="1"/>
</dbReference>
<dbReference type="SMART" id="SM00869">
    <property type="entry name" value="Autotransporter"/>
    <property type="match status" value="1"/>
</dbReference>
<dbReference type="Pfam" id="PF03797">
    <property type="entry name" value="Autotransporter"/>
    <property type="match status" value="1"/>
</dbReference>
<gene>
    <name evidence="2" type="ORF">JMUB3933_0432</name>
</gene>
<accession>A0A510K5L1</accession>
<proteinExistence type="predicted"/>
<dbReference type="InterPro" id="IPR053787">
    <property type="entry name" value="Autotransptr-assoc_N"/>
</dbReference>
<dbReference type="RefSeq" id="WP_146959831.1">
    <property type="nucleotide sequence ID" value="NZ_AP019834.1"/>
</dbReference>
<reference evidence="2 3" key="1">
    <citation type="submission" date="2019-07" db="EMBL/GenBank/DDBJ databases">
        <title>Complete Genome Sequence of Leptotrichia wadei Strain JMUB3933.</title>
        <authorList>
            <person name="Watanabe S."/>
            <person name="Cui L."/>
        </authorList>
    </citation>
    <scope>NUCLEOTIDE SEQUENCE [LARGE SCALE GENOMIC DNA]</scope>
    <source>
        <strain evidence="2 3">JMUB3933</strain>
    </source>
</reference>